<feature type="signal peptide" evidence="1">
    <location>
        <begin position="1"/>
        <end position="30"/>
    </location>
</feature>
<dbReference type="AlphaFoldDB" id="A0AA90H4F8"/>
<name>A0AA90H4F8_9ACTN</name>
<reference evidence="3 4" key="1">
    <citation type="submission" date="2023-05" db="EMBL/GenBank/DDBJ databases">
        <title>Streptantibioticus silvisoli sp. nov., acidotolerant actinomycetes 1 from pine litter.</title>
        <authorList>
            <person name="Swiecimska M."/>
            <person name="Golinska P."/>
            <person name="Sangal V."/>
            <person name="Wachnowicz B."/>
            <person name="Goodfellow M."/>
        </authorList>
    </citation>
    <scope>NUCLEOTIDE SEQUENCE</scope>
    <source>
        <strain evidence="3">SL13</strain>
        <strain evidence="2 4">SL54</strain>
    </source>
</reference>
<keyword evidence="4" id="KW-1185">Reference proteome</keyword>
<evidence type="ECO:0000256" key="1">
    <source>
        <dbReference type="SAM" id="SignalP"/>
    </source>
</evidence>
<evidence type="ECO:0000313" key="2">
    <source>
        <dbReference type="EMBL" id="MDI5964962.1"/>
    </source>
</evidence>
<dbReference type="Proteomes" id="UP001156398">
    <property type="component" value="Unassembled WGS sequence"/>
</dbReference>
<evidence type="ECO:0000313" key="3">
    <source>
        <dbReference type="EMBL" id="MDI5973269.1"/>
    </source>
</evidence>
<evidence type="ECO:0000313" key="4">
    <source>
        <dbReference type="Proteomes" id="UP001156398"/>
    </source>
</evidence>
<accession>A0AA90H4F8</accession>
<dbReference type="RefSeq" id="WP_271316706.1">
    <property type="nucleotide sequence ID" value="NZ_JAAGKO020000029.1"/>
</dbReference>
<keyword evidence="1" id="KW-0732">Signal</keyword>
<comment type="caution">
    <text evidence="3">The sequence shown here is derived from an EMBL/GenBank/DDBJ whole genome shotgun (WGS) entry which is preliminary data.</text>
</comment>
<dbReference type="EMBL" id="JABXJJ020000043">
    <property type="protein sequence ID" value="MDI5973269.1"/>
    <property type="molecule type" value="Genomic_DNA"/>
</dbReference>
<proteinExistence type="predicted"/>
<organism evidence="3">
    <name type="scientific">Streptantibioticus silvisoli</name>
    <dbReference type="NCBI Taxonomy" id="2705255"/>
    <lineage>
        <taxon>Bacteria</taxon>
        <taxon>Bacillati</taxon>
        <taxon>Actinomycetota</taxon>
        <taxon>Actinomycetes</taxon>
        <taxon>Kitasatosporales</taxon>
        <taxon>Streptomycetaceae</taxon>
        <taxon>Streptantibioticus</taxon>
    </lineage>
</organism>
<dbReference type="EMBL" id="JAAGKO020000029">
    <property type="protein sequence ID" value="MDI5964962.1"/>
    <property type="molecule type" value="Genomic_DNA"/>
</dbReference>
<protein>
    <submittedName>
        <fullName evidence="3">Cyclase</fullName>
    </submittedName>
</protein>
<gene>
    <name evidence="2" type="ORF">POF43_019920</name>
    <name evidence="3" type="ORF">POF50_028650</name>
</gene>
<sequence length="210" mass="20213">MKTRSVLLRMGMPVAAGLAAMALAASPAVAADVPVSFDCQATPPIGSAQTFTLAAGVDGTAPASVAAGSAFTATLAPDPLTVPTTVSGDTVNSISDLKLSLPVPSGATLTGESLSGGTVSGATVAVSGGDLVISLPGPIAGGSTFTLPTLTLDLTAGASGGTVQTQIAGTSYTDPGLTFNASVSISIITVTVPTTCYIPDSPVLSSTSVS</sequence>
<feature type="chain" id="PRO_5041690490" evidence="1">
    <location>
        <begin position="31"/>
        <end position="210"/>
    </location>
</feature>